<accession>A0A8S9YNU6</accession>
<name>A0A8S9YNU6_9TREM</name>
<evidence type="ECO:0000313" key="3">
    <source>
        <dbReference type="Proteomes" id="UP000822476"/>
    </source>
</evidence>
<evidence type="ECO:0000256" key="1">
    <source>
        <dbReference type="SAM" id="MobiDB-lite"/>
    </source>
</evidence>
<organism evidence="2 3">
    <name type="scientific">Paragonimus skrjabini miyazakii</name>
    <dbReference type="NCBI Taxonomy" id="59628"/>
    <lineage>
        <taxon>Eukaryota</taxon>
        <taxon>Metazoa</taxon>
        <taxon>Spiralia</taxon>
        <taxon>Lophotrochozoa</taxon>
        <taxon>Platyhelminthes</taxon>
        <taxon>Trematoda</taxon>
        <taxon>Digenea</taxon>
        <taxon>Plagiorchiida</taxon>
        <taxon>Troglotremata</taxon>
        <taxon>Troglotrematidae</taxon>
        <taxon>Paragonimus</taxon>
    </lineage>
</organism>
<dbReference type="EMBL" id="JTDE01003134">
    <property type="protein sequence ID" value="KAF7256422.1"/>
    <property type="molecule type" value="Genomic_DNA"/>
</dbReference>
<dbReference type="OrthoDB" id="10400760at2759"/>
<evidence type="ECO:0000313" key="2">
    <source>
        <dbReference type="EMBL" id="KAF7256422.1"/>
    </source>
</evidence>
<dbReference type="Proteomes" id="UP000822476">
    <property type="component" value="Unassembled WGS sequence"/>
</dbReference>
<feature type="region of interest" description="Disordered" evidence="1">
    <location>
        <begin position="1"/>
        <end position="29"/>
    </location>
</feature>
<feature type="compositionally biased region" description="Low complexity" evidence="1">
    <location>
        <begin position="11"/>
        <end position="29"/>
    </location>
</feature>
<sequence length="194" mass="21078">MSLHLEIPTLSSSSSSPSSASPSPAVQPASVNTVRIEVTSTFPKHPPVSLGNITTITAADTCDNVVISTEDWSRMESLLGKHAGAKQLHMRLTRPRAPTVSGLVARMMQTVLHPVFAKQVNYTGISQEIDFRDSKTLAIMREVILPREGGEAGDSLLPPSAIRTWLKGSRDRGVARRRTKRCSKHNLVPFTLGD</sequence>
<reference evidence="2" key="1">
    <citation type="submission" date="2019-07" db="EMBL/GenBank/DDBJ databases">
        <title>Annotation for the trematode Paragonimus miyazaki's.</title>
        <authorList>
            <person name="Choi Y.-J."/>
        </authorList>
    </citation>
    <scope>NUCLEOTIDE SEQUENCE</scope>
    <source>
        <strain evidence="2">Japan</strain>
    </source>
</reference>
<protein>
    <submittedName>
        <fullName evidence="2">Uncharacterized protein</fullName>
    </submittedName>
</protein>
<keyword evidence="3" id="KW-1185">Reference proteome</keyword>
<comment type="caution">
    <text evidence="2">The sequence shown here is derived from an EMBL/GenBank/DDBJ whole genome shotgun (WGS) entry which is preliminary data.</text>
</comment>
<dbReference type="AlphaFoldDB" id="A0A8S9YNU6"/>
<gene>
    <name evidence="2" type="ORF">EG68_06783</name>
</gene>
<proteinExistence type="predicted"/>